<feature type="transmembrane region" description="Helical" evidence="11">
    <location>
        <begin position="56"/>
        <end position="75"/>
    </location>
</feature>
<dbReference type="Gene3D" id="1.20.1530.20">
    <property type="match status" value="1"/>
</dbReference>
<organism evidence="13 14">
    <name type="scientific">Psychrosphaera aquimarina</name>
    <dbReference type="NCBI Taxonomy" id="2044854"/>
    <lineage>
        <taxon>Bacteria</taxon>
        <taxon>Pseudomonadati</taxon>
        <taxon>Pseudomonadota</taxon>
        <taxon>Gammaproteobacteria</taxon>
        <taxon>Alteromonadales</taxon>
        <taxon>Pseudoalteromonadaceae</taxon>
        <taxon>Psychrosphaera</taxon>
    </lineage>
</organism>
<comment type="subcellular location">
    <subcellularLocation>
        <location evidence="1">Membrane</location>
        <topology evidence="1">Multi-pass membrane protein</topology>
    </subcellularLocation>
</comment>
<evidence type="ECO:0000256" key="7">
    <source>
        <dbReference type="ARBA" id="ARBA00022958"/>
    </source>
</evidence>
<evidence type="ECO:0000256" key="8">
    <source>
        <dbReference type="ARBA" id="ARBA00022989"/>
    </source>
</evidence>
<evidence type="ECO:0000256" key="6">
    <source>
        <dbReference type="ARBA" id="ARBA00022692"/>
    </source>
</evidence>
<evidence type="ECO:0000256" key="1">
    <source>
        <dbReference type="ARBA" id="ARBA00004141"/>
    </source>
</evidence>
<dbReference type="PANTHER" id="PTHR46157:SF4">
    <property type="entry name" value="K(+) EFFLUX ANTIPORTER 3, CHLOROPLASTIC"/>
    <property type="match status" value="1"/>
</dbReference>
<feature type="transmembrane region" description="Helical" evidence="11">
    <location>
        <begin position="32"/>
        <end position="50"/>
    </location>
</feature>
<feature type="transmembrane region" description="Helical" evidence="11">
    <location>
        <begin position="191"/>
        <end position="209"/>
    </location>
</feature>
<gene>
    <name evidence="13" type="ORF">RT723_05190</name>
</gene>
<evidence type="ECO:0000256" key="4">
    <source>
        <dbReference type="ARBA" id="ARBA00022449"/>
    </source>
</evidence>
<dbReference type="Proteomes" id="UP001257914">
    <property type="component" value="Unassembled WGS sequence"/>
</dbReference>
<evidence type="ECO:0000313" key="13">
    <source>
        <dbReference type="EMBL" id="MDU0112403.1"/>
    </source>
</evidence>
<dbReference type="Gene3D" id="3.40.50.720">
    <property type="entry name" value="NAD(P)-binding Rossmann-like Domain"/>
    <property type="match status" value="1"/>
</dbReference>
<dbReference type="InterPro" id="IPR006153">
    <property type="entry name" value="Cation/H_exchanger_TM"/>
</dbReference>
<dbReference type="Pfam" id="PF02254">
    <property type="entry name" value="TrkA_N"/>
    <property type="match status" value="1"/>
</dbReference>
<dbReference type="InterPro" id="IPR036291">
    <property type="entry name" value="NAD(P)-bd_dom_sf"/>
</dbReference>
<feature type="transmembrane region" description="Helical" evidence="11">
    <location>
        <begin position="87"/>
        <end position="110"/>
    </location>
</feature>
<name>A0ABU3QZC6_9GAMM</name>
<dbReference type="EMBL" id="JAWCUA010000003">
    <property type="protein sequence ID" value="MDU0112403.1"/>
    <property type="molecule type" value="Genomic_DNA"/>
</dbReference>
<feature type="transmembrane region" description="Helical" evidence="11">
    <location>
        <begin position="148"/>
        <end position="171"/>
    </location>
</feature>
<dbReference type="InterPro" id="IPR038770">
    <property type="entry name" value="Na+/solute_symporter_sf"/>
</dbReference>
<dbReference type="RefSeq" id="WP_315946138.1">
    <property type="nucleotide sequence ID" value="NZ_JAWCUA010000003.1"/>
</dbReference>
<keyword evidence="10 11" id="KW-0472">Membrane</keyword>
<evidence type="ECO:0000259" key="12">
    <source>
        <dbReference type="PROSITE" id="PS51201"/>
    </source>
</evidence>
<keyword evidence="6 11" id="KW-0812">Transmembrane</keyword>
<dbReference type="SUPFAM" id="SSF51735">
    <property type="entry name" value="NAD(P)-binding Rossmann-fold domains"/>
    <property type="match status" value="1"/>
</dbReference>
<feature type="transmembrane region" description="Helical" evidence="11">
    <location>
        <begin position="6"/>
        <end position="25"/>
    </location>
</feature>
<keyword evidence="5" id="KW-0633">Potassium transport</keyword>
<evidence type="ECO:0000256" key="5">
    <source>
        <dbReference type="ARBA" id="ARBA00022538"/>
    </source>
</evidence>
<protein>
    <submittedName>
        <fullName evidence="13">Monovalent cation:proton antiporter-2 (CPA2) family protein</fullName>
    </submittedName>
</protein>
<feature type="transmembrane region" description="Helical" evidence="11">
    <location>
        <begin position="358"/>
        <end position="383"/>
    </location>
</feature>
<keyword evidence="4" id="KW-0050">Antiport</keyword>
<reference evidence="13 14" key="1">
    <citation type="submission" date="2023-10" db="EMBL/GenBank/DDBJ databases">
        <title>Psychrosphaera aquimaarina strain SW33 isolated from seawater.</title>
        <authorList>
            <person name="Bayburt H."/>
            <person name="Kim J.M."/>
            <person name="Choi B.J."/>
            <person name="Jeon C.O."/>
        </authorList>
    </citation>
    <scope>NUCLEOTIDE SEQUENCE [LARGE SCALE GENOMIC DNA]</scope>
    <source>
        <strain evidence="13 14">KCTC 52743</strain>
    </source>
</reference>
<dbReference type="NCBIfam" id="TIGR00932">
    <property type="entry name" value="2a37"/>
    <property type="match status" value="1"/>
</dbReference>
<feature type="transmembrane region" description="Helical" evidence="11">
    <location>
        <begin position="275"/>
        <end position="294"/>
    </location>
</feature>
<evidence type="ECO:0000256" key="9">
    <source>
        <dbReference type="ARBA" id="ARBA00023065"/>
    </source>
</evidence>
<evidence type="ECO:0000256" key="10">
    <source>
        <dbReference type="ARBA" id="ARBA00023136"/>
    </source>
</evidence>
<keyword evidence="3" id="KW-0813">Transport</keyword>
<dbReference type="PANTHER" id="PTHR46157">
    <property type="entry name" value="K(+) EFFLUX ANTIPORTER 3, CHLOROPLASTIC"/>
    <property type="match status" value="1"/>
</dbReference>
<comment type="similarity">
    <text evidence="2">Belongs to the monovalent cation:proton antiporter 2 (CPA2) transporter (TC 2.A.37) family.</text>
</comment>
<comment type="caution">
    <text evidence="13">The sequence shown here is derived from an EMBL/GenBank/DDBJ whole genome shotgun (WGS) entry which is preliminary data.</text>
</comment>
<feature type="domain" description="RCK N-terminal" evidence="12">
    <location>
        <begin position="408"/>
        <end position="527"/>
    </location>
</feature>
<keyword evidence="9" id="KW-0406">Ion transport</keyword>
<accession>A0ABU3QZC6</accession>
<evidence type="ECO:0000256" key="3">
    <source>
        <dbReference type="ARBA" id="ARBA00022448"/>
    </source>
</evidence>
<dbReference type="InterPro" id="IPR003148">
    <property type="entry name" value="RCK_N"/>
</dbReference>
<dbReference type="PROSITE" id="PS51201">
    <property type="entry name" value="RCK_N"/>
    <property type="match status" value="1"/>
</dbReference>
<evidence type="ECO:0000256" key="2">
    <source>
        <dbReference type="ARBA" id="ARBA00005551"/>
    </source>
</evidence>
<keyword evidence="7" id="KW-0630">Potassium</keyword>
<feature type="transmembrane region" description="Helical" evidence="11">
    <location>
        <begin position="245"/>
        <end position="263"/>
    </location>
</feature>
<keyword evidence="8 11" id="KW-1133">Transmembrane helix</keyword>
<dbReference type="Pfam" id="PF00999">
    <property type="entry name" value="Na_H_Exchanger"/>
    <property type="match status" value="1"/>
</dbReference>
<keyword evidence="14" id="KW-1185">Reference proteome</keyword>
<proteinExistence type="inferred from homology"/>
<evidence type="ECO:0000313" key="14">
    <source>
        <dbReference type="Proteomes" id="UP001257914"/>
    </source>
</evidence>
<evidence type="ECO:0000256" key="11">
    <source>
        <dbReference type="SAM" id="Phobius"/>
    </source>
</evidence>
<feature type="transmembrane region" description="Helical" evidence="11">
    <location>
        <begin position="300"/>
        <end position="320"/>
    </location>
</feature>
<dbReference type="InterPro" id="IPR004771">
    <property type="entry name" value="K/H_exchanger"/>
</dbReference>
<sequence length="614" mass="66060">MEHGNLLFDAFIYLCAAVISVPIAKRLGLGSVLGYLVAGVLIGPFVLGFVGDQTNVMHFAEFGVVMMLFLVGLELKPSLLWKMRGPIVGTGGLQVLLSTAVITLIAMYLGLIWQQALAIGMVLALSSTAIVLQSLQEKGLMKTSAGQSAFAVLLFQDIAVIPMLAILPLLAVTSPELTVNADASQAGWVKGLIVAGVIAAIIFGGKYLMNPIFGFIAKSKLREIFTASALLLVIGVALAMQAIGLSPALGTFIAGVVLAESDFRHELESNIEPFKGLLLGLFFISVGAGINFELLLADPLVVIGLTVALIIGKFLVLFLLAKSNKLAKPDAWLFSVALAQAGEFAFVLFAFASTSGVLPTGLIGLLTLVVASSMLLTPLMLIVNEKYISPRFATHKKEQRPADVIDEDNPIIVIGFGRFGQSVGRLLLANNVKATVLDHDASQIEMVRKFGFKVYFGEGESAELLHSAGADTAQAIVVAVDNVDSSLNIVHMVQKHFPHLKILARAINRLHAVELHRLGVNEIERETMASGAELGAKALVALGWQSNIAYRTSRLFKKHDDQSVLELAAFNGDEHEYISKTNEARRLLEETLKQDGTWQHDADEHAWEKPGKLK</sequence>
<feature type="transmembrane region" description="Helical" evidence="11">
    <location>
        <begin position="332"/>
        <end position="352"/>
    </location>
</feature>